<dbReference type="PANTHER" id="PTHR46533">
    <property type="entry name" value="ZINC FINGER MYND DOMAIN-CONTAINING PROTEIN 12"/>
    <property type="match status" value="1"/>
</dbReference>
<dbReference type="SUPFAM" id="SSF48452">
    <property type="entry name" value="TPR-like"/>
    <property type="match status" value="1"/>
</dbReference>
<dbReference type="Proteomes" id="UP001162131">
    <property type="component" value="Unassembled WGS sequence"/>
</dbReference>
<dbReference type="InterPro" id="IPR011990">
    <property type="entry name" value="TPR-like_helical_dom_sf"/>
</dbReference>
<evidence type="ECO:0000313" key="1">
    <source>
        <dbReference type="EMBL" id="CAG9318092.1"/>
    </source>
</evidence>
<name>A0AAU9J3H1_9CILI</name>
<evidence type="ECO:0008006" key="3">
    <source>
        <dbReference type="Google" id="ProtNLM"/>
    </source>
</evidence>
<protein>
    <recommendedName>
        <fullName evidence="3">Tetratricopeptide repeat protein</fullName>
    </recommendedName>
</protein>
<accession>A0AAU9J3H1</accession>
<sequence>MASKQINSDLLIASETERAKISVQRQEEQKEIIAKVAEDARSFINQNKADKAVDLAFRCLQESSQIFGEDSIELMPLYFELADGNLKIGRKKRAEGFLIGGRWTLLKHQPSENEKTEENKEFEKRVSKLRSRLLKSFGFLFTEIGNYHDALGSLTENIYLESLDKGPEHYSISGSYYLMGNIFLQQQKKEEALSFYNQMNLTWKKFLDNTEDQESSGIKKVEIEQACNELNEVLTFVEKHLGDDSDMHAEIRNTLSRLYDYINEIDKKEHRASHLEENDEE</sequence>
<evidence type="ECO:0000313" key="2">
    <source>
        <dbReference type="Proteomes" id="UP001162131"/>
    </source>
</evidence>
<dbReference type="AlphaFoldDB" id="A0AAU9J3H1"/>
<reference evidence="1" key="1">
    <citation type="submission" date="2021-09" db="EMBL/GenBank/DDBJ databases">
        <authorList>
            <consortium name="AG Swart"/>
            <person name="Singh M."/>
            <person name="Singh A."/>
            <person name="Seah K."/>
            <person name="Emmerich C."/>
        </authorList>
    </citation>
    <scope>NUCLEOTIDE SEQUENCE</scope>
    <source>
        <strain evidence="1">ATCC30299</strain>
    </source>
</reference>
<proteinExistence type="predicted"/>
<dbReference type="InterPro" id="IPR053248">
    <property type="entry name" value="Zinc_finger_MYND_domain"/>
</dbReference>
<keyword evidence="2" id="KW-1185">Reference proteome</keyword>
<dbReference type="EMBL" id="CAJZBQ010000020">
    <property type="protein sequence ID" value="CAG9318092.1"/>
    <property type="molecule type" value="Genomic_DNA"/>
</dbReference>
<organism evidence="1 2">
    <name type="scientific">Blepharisma stoltei</name>
    <dbReference type="NCBI Taxonomy" id="1481888"/>
    <lineage>
        <taxon>Eukaryota</taxon>
        <taxon>Sar</taxon>
        <taxon>Alveolata</taxon>
        <taxon>Ciliophora</taxon>
        <taxon>Postciliodesmatophora</taxon>
        <taxon>Heterotrichea</taxon>
        <taxon>Heterotrichida</taxon>
        <taxon>Blepharismidae</taxon>
        <taxon>Blepharisma</taxon>
    </lineage>
</organism>
<dbReference type="Gene3D" id="1.25.40.10">
    <property type="entry name" value="Tetratricopeptide repeat domain"/>
    <property type="match status" value="1"/>
</dbReference>
<dbReference type="PANTHER" id="PTHR46533:SF1">
    <property type="entry name" value="ZINC FINGER MYND DOMAIN-CONTAINING PROTEIN 12"/>
    <property type="match status" value="1"/>
</dbReference>
<gene>
    <name evidence="1" type="ORF">BSTOLATCC_MIC20576</name>
</gene>
<comment type="caution">
    <text evidence="1">The sequence shown here is derived from an EMBL/GenBank/DDBJ whole genome shotgun (WGS) entry which is preliminary data.</text>
</comment>